<dbReference type="Gene3D" id="3.90.226.10">
    <property type="entry name" value="2-enoyl-CoA Hydratase, Chain A, domain 1"/>
    <property type="match status" value="1"/>
</dbReference>
<evidence type="ECO:0000256" key="10">
    <source>
        <dbReference type="ARBA" id="ARBA00042182"/>
    </source>
</evidence>
<evidence type="ECO:0000256" key="4">
    <source>
        <dbReference type="ARBA" id="ARBA00023239"/>
    </source>
</evidence>
<keyword evidence="4" id="KW-0456">Lyase</keyword>
<dbReference type="PANTHER" id="PTHR11941:SF27">
    <property type="entry name" value="ETHYLMALONYL-COA DECARBOXYLASE"/>
    <property type="match status" value="1"/>
</dbReference>
<accession>A0A2P8HX15</accession>
<dbReference type="EC" id="4.1.1.94" evidence="7"/>
<protein>
    <recommendedName>
        <fullName evidence="8">Ethylmalonyl-CoA decarboxylase</fullName>
        <ecNumber evidence="7">4.1.1.94</ecNumber>
    </recommendedName>
    <alternativeName>
        <fullName evidence="10">Enoyl-CoA hydratase domain-containing protein 1</fullName>
    </alternativeName>
    <alternativeName>
        <fullName evidence="9">Methylmalonyl-CoA decarboxylase</fullName>
    </alternativeName>
</protein>
<dbReference type="GO" id="GO:0006635">
    <property type="term" value="P:fatty acid beta-oxidation"/>
    <property type="evidence" value="ECO:0007669"/>
    <property type="project" value="TreeGrafter"/>
</dbReference>
<comment type="catalytic activity">
    <reaction evidence="11">
        <text>(S)-methylmalonyl-CoA + H(+) = propanoyl-CoA + CO2</text>
        <dbReference type="Rhea" id="RHEA:61340"/>
        <dbReference type="ChEBI" id="CHEBI:15378"/>
        <dbReference type="ChEBI" id="CHEBI:16526"/>
        <dbReference type="ChEBI" id="CHEBI:57327"/>
        <dbReference type="ChEBI" id="CHEBI:57392"/>
        <dbReference type="EC" id="4.1.1.94"/>
    </reaction>
    <physiologicalReaction direction="left-to-right" evidence="11">
        <dbReference type="Rhea" id="RHEA:61341"/>
    </physiologicalReaction>
</comment>
<comment type="catalytic activity">
    <reaction evidence="5">
        <text>(2S)-ethylmalonyl-CoA + H(+) = butanoyl-CoA + CO2</text>
        <dbReference type="Rhea" id="RHEA:32131"/>
        <dbReference type="ChEBI" id="CHEBI:15378"/>
        <dbReference type="ChEBI" id="CHEBI:16526"/>
        <dbReference type="ChEBI" id="CHEBI:57371"/>
        <dbReference type="ChEBI" id="CHEBI:60909"/>
        <dbReference type="EC" id="4.1.1.94"/>
    </reaction>
    <physiologicalReaction direction="left-to-right" evidence="5">
        <dbReference type="Rhea" id="RHEA:32132"/>
    </physiologicalReaction>
</comment>
<dbReference type="PROSITE" id="PS00166">
    <property type="entry name" value="ENOYL_COA_HYDRATASE"/>
    <property type="match status" value="1"/>
</dbReference>
<comment type="function">
    <text evidence="12">Decarboxylates ethylmalonyl-CoA, a potentially toxic metabolite, to form butyryl-CoA, suggesting it might be involved in metabolite proofreading. Acts preferentially on (S)-ethylmalonyl-CoA but also has some activity on the (R)-isomer. Also has methylmalonyl-CoA decarboxylase activity at lower level.</text>
</comment>
<comment type="catalytic activity">
    <reaction evidence="6">
        <text>(2R)-ethylmalonyl-CoA + H(+) = butanoyl-CoA + CO2</text>
        <dbReference type="Rhea" id="RHEA:59540"/>
        <dbReference type="ChEBI" id="CHEBI:15378"/>
        <dbReference type="ChEBI" id="CHEBI:16526"/>
        <dbReference type="ChEBI" id="CHEBI:57371"/>
        <dbReference type="ChEBI" id="CHEBI:85316"/>
        <dbReference type="EC" id="4.1.1.94"/>
    </reaction>
    <physiologicalReaction direction="left-to-right" evidence="6">
        <dbReference type="Rhea" id="RHEA:59541"/>
    </physiologicalReaction>
</comment>
<keyword evidence="15" id="KW-1185">Reference proteome</keyword>
<organism evidence="14 15">
    <name type="scientific">Salsuginibacillus halophilus</name>
    <dbReference type="NCBI Taxonomy" id="517424"/>
    <lineage>
        <taxon>Bacteria</taxon>
        <taxon>Bacillati</taxon>
        <taxon>Bacillota</taxon>
        <taxon>Bacilli</taxon>
        <taxon>Bacillales</taxon>
        <taxon>Bacillaceae</taxon>
        <taxon>Salsuginibacillus</taxon>
    </lineage>
</organism>
<evidence type="ECO:0000256" key="3">
    <source>
        <dbReference type="ARBA" id="ARBA00022490"/>
    </source>
</evidence>
<dbReference type="OrthoDB" id="9775794at2"/>
<name>A0A2P8HX15_9BACI</name>
<evidence type="ECO:0000256" key="9">
    <source>
        <dbReference type="ARBA" id="ARBA00042052"/>
    </source>
</evidence>
<dbReference type="GO" id="GO:0004492">
    <property type="term" value="F:methyl/ethyl malonyl-CoA decarboxylase activity"/>
    <property type="evidence" value="ECO:0007669"/>
    <property type="project" value="UniProtKB-EC"/>
</dbReference>
<dbReference type="EMBL" id="PYAV01000002">
    <property type="protein sequence ID" value="PSL50783.1"/>
    <property type="molecule type" value="Genomic_DNA"/>
</dbReference>
<dbReference type="InterPro" id="IPR001753">
    <property type="entry name" value="Enoyl-CoA_hydra/iso"/>
</dbReference>
<sequence length="253" mass="28411">MSAVTYEKYHDCVILRINREHKRNAVNEEVIDKLNTFITKAAEDEEAAVVVITGSGAKAFCSGGDLEVFGSLYTADEAYPVLKKMSEVLLKLFFFSKPTVAMINGHAVGGGSEIASACDFRFAVPEAKLGFIQGRLGITTGWGGSSFLFQQFGRRSLPLLTSAKVYRAQELESIGFIDKVFKTSGEDLMTQVVNELHTNFIMDRPVLEAYKRRKLDQINRKQLEANVEREVTDCAVLWEREEHHQAVENFFNK</sequence>
<dbReference type="Proteomes" id="UP000242310">
    <property type="component" value="Unassembled WGS sequence"/>
</dbReference>
<evidence type="ECO:0000256" key="2">
    <source>
        <dbReference type="ARBA" id="ARBA00005254"/>
    </source>
</evidence>
<evidence type="ECO:0000313" key="15">
    <source>
        <dbReference type="Proteomes" id="UP000242310"/>
    </source>
</evidence>
<evidence type="ECO:0000256" key="5">
    <source>
        <dbReference type="ARBA" id="ARBA00036343"/>
    </source>
</evidence>
<evidence type="ECO:0000256" key="7">
    <source>
        <dbReference type="ARBA" id="ARBA00038883"/>
    </source>
</evidence>
<proteinExistence type="inferred from homology"/>
<comment type="subcellular location">
    <subcellularLocation>
        <location evidence="1">Cytoplasm</location>
        <location evidence="1">Cytosol</location>
    </subcellularLocation>
</comment>
<comment type="caution">
    <text evidence="14">The sequence shown here is derived from an EMBL/GenBank/DDBJ whole genome shotgun (WGS) entry which is preliminary data.</text>
</comment>
<evidence type="ECO:0000256" key="13">
    <source>
        <dbReference type="RuleBase" id="RU003707"/>
    </source>
</evidence>
<evidence type="ECO:0000256" key="8">
    <source>
        <dbReference type="ARBA" id="ARBA00039903"/>
    </source>
</evidence>
<dbReference type="InterPro" id="IPR029045">
    <property type="entry name" value="ClpP/crotonase-like_dom_sf"/>
</dbReference>
<dbReference type="GO" id="GO:0005829">
    <property type="term" value="C:cytosol"/>
    <property type="evidence" value="ECO:0007669"/>
    <property type="project" value="UniProtKB-SubCell"/>
</dbReference>
<evidence type="ECO:0000256" key="12">
    <source>
        <dbReference type="ARBA" id="ARBA00056546"/>
    </source>
</evidence>
<evidence type="ECO:0000256" key="6">
    <source>
        <dbReference type="ARBA" id="ARBA00036541"/>
    </source>
</evidence>
<dbReference type="SUPFAM" id="SSF52096">
    <property type="entry name" value="ClpP/crotonase"/>
    <property type="match status" value="1"/>
</dbReference>
<evidence type="ECO:0000256" key="11">
    <source>
        <dbReference type="ARBA" id="ARBA00047446"/>
    </source>
</evidence>
<dbReference type="Pfam" id="PF00378">
    <property type="entry name" value="ECH_1"/>
    <property type="match status" value="1"/>
</dbReference>
<gene>
    <name evidence="14" type="ORF">B0H94_10259</name>
</gene>
<dbReference type="InterPro" id="IPR018376">
    <property type="entry name" value="Enoyl-CoA_hyd/isom_CS"/>
</dbReference>
<evidence type="ECO:0000313" key="14">
    <source>
        <dbReference type="EMBL" id="PSL50783.1"/>
    </source>
</evidence>
<reference evidence="14 15" key="1">
    <citation type="submission" date="2018-03" db="EMBL/GenBank/DDBJ databases">
        <title>Genomic Encyclopedia of Type Strains, Phase III (KMG-III): the genomes of soil and plant-associated and newly described type strains.</title>
        <authorList>
            <person name="Whitman W."/>
        </authorList>
    </citation>
    <scope>NUCLEOTIDE SEQUENCE [LARGE SCALE GENOMIC DNA]</scope>
    <source>
        <strain evidence="14 15">CGMCC 1.07653</strain>
    </source>
</reference>
<dbReference type="RefSeq" id="WP_106587508.1">
    <property type="nucleotide sequence ID" value="NZ_PYAV01000002.1"/>
</dbReference>
<comment type="similarity">
    <text evidence="2 13">Belongs to the enoyl-CoA hydratase/isomerase family.</text>
</comment>
<dbReference type="PANTHER" id="PTHR11941">
    <property type="entry name" value="ENOYL-COA HYDRATASE-RELATED"/>
    <property type="match status" value="1"/>
</dbReference>
<dbReference type="CDD" id="cd06558">
    <property type="entry name" value="crotonase-like"/>
    <property type="match status" value="1"/>
</dbReference>
<keyword evidence="3" id="KW-0963">Cytoplasm</keyword>
<evidence type="ECO:0000256" key="1">
    <source>
        <dbReference type="ARBA" id="ARBA00004514"/>
    </source>
</evidence>
<dbReference type="AlphaFoldDB" id="A0A2P8HX15"/>